<dbReference type="Gene3D" id="3.40.640.10">
    <property type="entry name" value="Type I PLP-dependent aspartate aminotransferase-like (Major domain)"/>
    <property type="match status" value="1"/>
</dbReference>
<comment type="caution">
    <text evidence="4">The sequence shown here is derived from an EMBL/GenBank/DDBJ whole genome shotgun (WGS) entry which is preliminary data.</text>
</comment>
<dbReference type="Proteomes" id="UP001500547">
    <property type="component" value="Unassembled WGS sequence"/>
</dbReference>
<evidence type="ECO:0000313" key="4">
    <source>
        <dbReference type="EMBL" id="GAA5170284.1"/>
    </source>
</evidence>
<proteinExistence type="inferred from homology"/>
<accession>A0ABP9R0P6</accession>
<dbReference type="EMBL" id="BAABLD010000017">
    <property type="protein sequence ID" value="GAA5170284.1"/>
    <property type="molecule type" value="Genomic_DNA"/>
</dbReference>
<dbReference type="InterPro" id="IPR015422">
    <property type="entry name" value="PyrdxlP-dep_Trfase_small"/>
</dbReference>
<evidence type="ECO:0000256" key="2">
    <source>
        <dbReference type="ARBA" id="ARBA00037999"/>
    </source>
</evidence>
<keyword evidence="4" id="KW-0032">Aminotransferase</keyword>
<reference evidence="5" key="1">
    <citation type="journal article" date="2019" name="Int. J. Syst. Evol. Microbiol.">
        <title>The Global Catalogue of Microorganisms (GCM) 10K type strain sequencing project: providing services to taxonomists for standard genome sequencing and annotation.</title>
        <authorList>
            <consortium name="The Broad Institute Genomics Platform"/>
            <consortium name="The Broad Institute Genome Sequencing Center for Infectious Disease"/>
            <person name="Wu L."/>
            <person name="Ma J."/>
        </authorList>
    </citation>
    <scope>NUCLEOTIDE SEQUENCE [LARGE SCALE GENOMIC DNA]</scope>
    <source>
        <strain evidence="5">JCM 18715</strain>
    </source>
</reference>
<keyword evidence="1 3" id="KW-0663">Pyridoxal phosphate</keyword>
<evidence type="ECO:0000256" key="3">
    <source>
        <dbReference type="RuleBase" id="RU004508"/>
    </source>
</evidence>
<dbReference type="RefSeq" id="WP_345534208.1">
    <property type="nucleotide sequence ID" value="NZ_BAABLD010000017.1"/>
</dbReference>
<dbReference type="Gene3D" id="3.90.1150.10">
    <property type="entry name" value="Aspartate Aminotransferase, domain 1"/>
    <property type="match status" value="1"/>
</dbReference>
<dbReference type="PANTHER" id="PTHR30244:SF36">
    <property type="entry name" value="3-OXO-GLUCOSE-6-PHOSPHATE:GLUTAMATE AMINOTRANSFERASE"/>
    <property type="match status" value="1"/>
</dbReference>
<name>A0ABP9R0P6_9RHOO</name>
<dbReference type="SUPFAM" id="SSF53383">
    <property type="entry name" value="PLP-dependent transferases"/>
    <property type="match status" value="1"/>
</dbReference>
<keyword evidence="5" id="KW-1185">Reference proteome</keyword>
<protein>
    <submittedName>
        <fullName evidence="4">DegT/DnrJ/EryC1/StrS family aminotransferase</fullName>
    </submittedName>
</protein>
<sequence>MSTAFLDLSEVHAPCAAEMQATFARVLHKGHFILGDEVAGFEAEFAQFCGAAHCLGVGNGLDALHLILRAMHIGAGDEVIVPAHTFIATWLAVTQSGATPVPVESTAGGFNIDPARVEAAITPATRAIIAVHLYGEPADMDALRAIADRHGLKLIEDAAQAHGARYKGRRCGSLGDAAAFSFYPTKNLGALGDGGAITTSDTALADEIRLLRNYGSRIKYQHDIAGYNTRLDELQAALLRIKLRHLDAHNAQRREVANTYLRELASVAGLQLPQVPEFVEPVWHLFVIRSTRRDALARALQERGIATLIHYPIPSHQQGAYRDLVCPPLAATETLAREVLSLPMWPGLDPAPVIAALRELAVKP</sequence>
<evidence type="ECO:0000256" key="1">
    <source>
        <dbReference type="ARBA" id="ARBA00022898"/>
    </source>
</evidence>
<dbReference type="InterPro" id="IPR015424">
    <property type="entry name" value="PyrdxlP-dep_Trfase"/>
</dbReference>
<dbReference type="CDD" id="cd00616">
    <property type="entry name" value="AHBA_syn"/>
    <property type="match status" value="1"/>
</dbReference>
<evidence type="ECO:0000313" key="5">
    <source>
        <dbReference type="Proteomes" id="UP001500547"/>
    </source>
</evidence>
<dbReference type="PANTHER" id="PTHR30244">
    <property type="entry name" value="TRANSAMINASE"/>
    <property type="match status" value="1"/>
</dbReference>
<organism evidence="4 5">
    <name type="scientific">Viridibacterium curvum</name>
    <dbReference type="NCBI Taxonomy" id="1101404"/>
    <lineage>
        <taxon>Bacteria</taxon>
        <taxon>Pseudomonadati</taxon>
        <taxon>Pseudomonadota</taxon>
        <taxon>Betaproteobacteria</taxon>
        <taxon>Rhodocyclales</taxon>
        <taxon>Rhodocyclaceae</taxon>
        <taxon>Viridibacterium</taxon>
    </lineage>
</organism>
<dbReference type="PIRSF" id="PIRSF000390">
    <property type="entry name" value="PLP_StrS"/>
    <property type="match status" value="1"/>
</dbReference>
<gene>
    <name evidence="4" type="ORF">GCM10025770_32960</name>
</gene>
<keyword evidence="4" id="KW-0808">Transferase</keyword>
<dbReference type="InterPro" id="IPR015421">
    <property type="entry name" value="PyrdxlP-dep_Trfase_major"/>
</dbReference>
<dbReference type="GO" id="GO:0008483">
    <property type="term" value="F:transaminase activity"/>
    <property type="evidence" value="ECO:0007669"/>
    <property type="project" value="UniProtKB-KW"/>
</dbReference>
<dbReference type="InterPro" id="IPR000653">
    <property type="entry name" value="DegT/StrS_aminotransferase"/>
</dbReference>
<comment type="similarity">
    <text evidence="2 3">Belongs to the DegT/DnrJ/EryC1 family.</text>
</comment>
<dbReference type="Pfam" id="PF01041">
    <property type="entry name" value="DegT_DnrJ_EryC1"/>
    <property type="match status" value="1"/>
</dbReference>